<feature type="domain" description="CENP-V/GFA" evidence="4">
    <location>
        <begin position="10"/>
        <end position="123"/>
    </location>
</feature>
<dbReference type="Proteomes" id="UP001218218">
    <property type="component" value="Unassembled WGS sequence"/>
</dbReference>
<organism evidence="5 6">
    <name type="scientific">Mycena albidolilacea</name>
    <dbReference type="NCBI Taxonomy" id="1033008"/>
    <lineage>
        <taxon>Eukaryota</taxon>
        <taxon>Fungi</taxon>
        <taxon>Dikarya</taxon>
        <taxon>Basidiomycota</taxon>
        <taxon>Agaricomycotina</taxon>
        <taxon>Agaricomycetes</taxon>
        <taxon>Agaricomycetidae</taxon>
        <taxon>Agaricales</taxon>
        <taxon>Marasmiineae</taxon>
        <taxon>Mycenaceae</taxon>
        <taxon>Mycena</taxon>
    </lineage>
</organism>
<sequence>MSETQQLVEYRGNCHCGAFKFKVKVPELKAAIKCTCSICSKNGYLLALPDRDQFTVVEGDENTTLKTYLFGKKMIAHKFCPTCGTSVMKARLPHSTVPGPEMAINIRTLEDVDFDSLVLSAFDGANLLKPPYQVPEAVAAGFVAEGTTVYNGNCHCGAVTYTLLSPEKISKATSCNCSICRRDGALWIYPKTTTVNFKGLDSAVEYTFATKQSLHVYCKTCGVAVYTRFVGTREGEEIALNLRTMNGLDLTELDIKKLDGKLWPPVYDAWGGN</sequence>
<dbReference type="Gene3D" id="2.170.150.70">
    <property type="match status" value="2"/>
</dbReference>
<feature type="domain" description="CENP-V/GFA" evidence="4">
    <location>
        <begin position="150"/>
        <end position="264"/>
    </location>
</feature>
<comment type="similarity">
    <text evidence="1">Belongs to the Gfa family.</text>
</comment>
<dbReference type="PANTHER" id="PTHR28620">
    <property type="entry name" value="CENTROMERE PROTEIN V"/>
    <property type="match status" value="1"/>
</dbReference>
<dbReference type="GO" id="GO:0016846">
    <property type="term" value="F:carbon-sulfur lyase activity"/>
    <property type="evidence" value="ECO:0007669"/>
    <property type="project" value="InterPro"/>
</dbReference>
<evidence type="ECO:0000256" key="1">
    <source>
        <dbReference type="ARBA" id="ARBA00005495"/>
    </source>
</evidence>
<accession>A0AAD7F7R9</accession>
<dbReference type="GO" id="GO:0046872">
    <property type="term" value="F:metal ion binding"/>
    <property type="evidence" value="ECO:0007669"/>
    <property type="project" value="UniProtKB-KW"/>
</dbReference>
<comment type="caution">
    <text evidence="5">The sequence shown here is derived from an EMBL/GenBank/DDBJ whole genome shotgun (WGS) entry which is preliminary data.</text>
</comment>
<keyword evidence="6" id="KW-1185">Reference proteome</keyword>
<evidence type="ECO:0000259" key="4">
    <source>
        <dbReference type="PROSITE" id="PS51891"/>
    </source>
</evidence>
<dbReference type="AlphaFoldDB" id="A0AAD7F7R9"/>
<evidence type="ECO:0000313" key="6">
    <source>
        <dbReference type="Proteomes" id="UP001218218"/>
    </source>
</evidence>
<dbReference type="Pfam" id="PF04828">
    <property type="entry name" value="GFA"/>
    <property type="match status" value="2"/>
</dbReference>
<reference evidence="5" key="1">
    <citation type="submission" date="2023-03" db="EMBL/GenBank/DDBJ databases">
        <title>Massive genome expansion in bonnet fungi (Mycena s.s.) driven by repeated elements and novel gene families across ecological guilds.</title>
        <authorList>
            <consortium name="Lawrence Berkeley National Laboratory"/>
            <person name="Harder C.B."/>
            <person name="Miyauchi S."/>
            <person name="Viragh M."/>
            <person name="Kuo A."/>
            <person name="Thoen E."/>
            <person name="Andreopoulos B."/>
            <person name="Lu D."/>
            <person name="Skrede I."/>
            <person name="Drula E."/>
            <person name="Henrissat B."/>
            <person name="Morin E."/>
            <person name="Kohler A."/>
            <person name="Barry K."/>
            <person name="LaButti K."/>
            <person name="Morin E."/>
            <person name="Salamov A."/>
            <person name="Lipzen A."/>
            <person name="Mereny Z."/>
            <person name="Hegedus B."/>
            <person name="Baldrian P."/>
            <person name="Stursova M."/>
            <person name="Weitz H."/>
            <person name="Taylor A."/>
            <person name="Grigoriev I.V."/>
            <person name="Nagy L.G."/>
            <person name="Martin F."/>
            <person name="Kauserud H."/>
        </authorList>
    </citation>
    <scope>NUCLEOTIDE SEQUENCE</scope>
    <source>
        <strain evidence="5">CBHHK002</strain>
    </source>
</reference>
<dbReference type="InterPro" id="IPR052355">
    <property type="entry name" value="CENP-V-like"/>
</dbReference>
<evidence type="ECO:0000313" key="5">
    <source>
        <dbReference type="EMBL" id="KAJ7369010.1"/>
    </source>
</evidence>
<proteinExistence type="inferred from homology"/>
<dbReference type="PANTHER" id="PTHR28620:SF1">
    <property type="entry name" value="CENP-V_GFA DOMAIN-CONTAINING PROTEIN"/>
    <property type="match status" value="1"/>
</dbReference>
<gene>
    <name evidence="5" type="ORF">DFH08DRAFT_677870</name>
</gene>
<dbReference type="InterPro" id="IPR011057">
    <property type="entry name" value="Mss4-like_sf"/>
</dbReference>
<evidence type="ECO:0000256" key="3">
    <source>
        <dbReference type="ARBA" id="ARBA00022833"/>
    </source>
</evidence>
<dbReference type="InterPro" id="IPR006913">
    <property type="entry name" value="CENP-V/GFA"/>
</dbReference>
<protein>
    <submittedName>
        <fullName evidence="5">Mss4-like protein</fullName>
    </submittedName>
</protein>
<dbReference type="SUPFAM" id="SSF51316">
    <property type="entry name" value="Mss4-like"/>
    <property type="match status" value="2"/>
</dbReference>
<dbReference type="EMBL" id="JARIHO010000001">
    <property type="protein sequence ID" value="KAJ7369010.1"/>
    <property type="molecule type" value="Genomic_DNA"/>
</dbReference>
<keyword evidence="3" id="KW-0862">Zinc</keyword>
<keyword evidence="2" id="KW-0479">Metal-binding</keyword>
<evidence type="ECO:0000256" key="2">
    <source>
        <dbReference type="ARBA" id="ARBA00022723"/>
    </source>
</evidence>
<dbReference type="PROSITE" id="PS51891">
    <property type="entry name" value="CENP_V_GFA"/>
    <property type="match status" value="2"/>
</dbReference>
<name>A0AAD7F7R9_9AGAR</name>